<evidence type="ECO:0000256" key="10">
    <source>
        <dbReference type="RuleBase" id="RU000594"/>
    </source>
</evidence>
<keyword evidence="12" id="KW-0449">Lipoprotein</keyword>
<evidence type="ECO:0000256" key="1">
    <source>
        <dbReference type="ARBA" id="ARBA00006139"/>
    </source>
</evidence>
<feature type="active site" evidence="9">
    <location>
        <position position="113"/>
    </location>
</feature>
<keyword evidence="3 9" id="KW-0645">Protease</keyword>
<feature type="transmembrane region" description="Helical" evidence="9">
    <location>
        <begin position="123"/>
        <end position="147"/>
    </location>
</feature>
<dbReference type="InterPro" id="IPR001872">
    <property type="entry name" value="Peptidase_A8"/>
</dbReference>
<comment type="pathway">
    <text evidence="9">Protein modification; lipoprotein biosynthesis (signal peptide cleavage).</text>
</comment>
<dbReference type="GeneID" id="86193075"/>
<dbReference type="NCBIfam" id="TIGR00077">
    <property type="entry name" value="lspA"/>
    <property type="match status" value="1"/>
</dbReference>
<evidence type="ECO:0000256" key="9">
    <source>
        <dbReference type="HAMAP-Rule" id="MF_00161"/>
    </source>
</evidence>
<dbReference type="PROSITE" id="PS00855">
    <property type="entry name" value="SPASE_II"/>
    <property type="match status" value="1"/>
</dbReference>
<name>A0A401LA03_9FIRM</name>
<dbReference type="HAMAP" id="MF_00161">
    <property type="entry name" value="LspA"/>
    <property type="match status" value="1"/>
</dbReference>
<dbReference type="GO" id="GO:0004190">
    <property type="term" value="F:aspartic-type endopeptidase activity"/>
    <property type="evidence" value="ECO:0007669"/>
    <property type="project" value="UniProtKB-UniRule"/>
</dbReference>
<comment type="subcellular location">
    <subcellularLocation>
        <location evidence="9">Cell membrane</location>
        <topology evidence="9">Multi-pass membrane protein</topology>
    </subcellularLocation>
</comment>
<evidence type="ECO:0000256" key="5">
    <source>
        <dbReference type="ARBA" id="ARBA00022750"/>
    </source>
</evidence>
<dbReference type="GO" id="GO:0005886">
    <property type="term" value="C:plasma membrane"/>
    <property type="evidence" value="ECO:0007669"/>
    <property type="project" value="UniProtKB-SubCell"/>
</dbReference>
<dbReference type="EMBL" id="BHVZ01000001">
    <property type="protein sequence ID" value="GCB28407.1"/>
    <property type="molecule type" value="Genomic_DNA"/>
</dbReference>
<accession>A0A401LA03</accession>
<dbReference type="UniPathway" id="UPA00665"/>
<comment type="function">
    <text evidence="9 10">This protein specifically catalyzes the removal of signal peptides from prolipoproteins.</text>
</comment>
<comment type="catalytic activity">
    <reaction evidence="9 10">
        <text>Release of signal peptides from bacterial membrane prolipoproteins. Hydrolyzes -Xaa-Yaa-Zaa-|-(S,diacylglyceryl)Cys-, in which Xaa is hydrophobic (preferably Leu), and Yaa (Ala or Ser) and Zaa (Gly or Ala) have small, neutral side chains.</text>
        <dbReference type="EC" id="3.4.23.36"/>
    </reaction>
</comment>
<organism evidence="12 13">
    <name type="scientific">Anaerotignum faecicola</name>
    <dbReference type="NCBI Taxonomy" id="2358141"/>
    <lineage>
        <taxon>Bacteria</taxon>
        <taxon>Bacillati</taxon>
        <taxon>Bacillota</taxon>
        <taxon>Clostridia</taxon>
        <taxon>Lachnospirales</taxon>
        <taxon>Anaerotignaceae</taxon>
        <taxon>Anaerotignum</taxon>
    </lineage>
</organism>
<gene>
    <name evidence="12" type="primary">lspA_1</name>
    <name evidence="9" type="synonym">lspA</name>
    <name evidence="12" type="ORF">KGMB03357_00680</name>
</gene>
<feature type="active site" evidence="9">
    <location>
        <position position="129"/>
    </location>
</feature>
<comment type="caution">
    <text evidence="9">Lacks conserved residue(s) required for the propagation of feature annotation.</text>
</comment>
<proteinExistence type="inferred from homology"/>
<evidence type="ECO:0000256" key="6">
    <source>
        <dbReference type="ARBA" id="ARBA00022801"/>
    </source>
</evidence>
<dbReference type="PRINTS" id="PR00781">
    <property type="entry name" value="LIPOSIGPTASE"/>
</dbReference>
<evidence type="ECO:0000313" key="13">
    <source>
        <dbReference type="Proteomes" id="UP000287361"/>
    </source>
</evidence>
<dbReference type="OrthoDB" id="9810259at2"/>
<reference evidence="12 13" key="1">
    <citation type="submission" date="2018-10" db="EMBL/GenBank/DDBJ databases">
        <title>Draft Genome Sequence of Anaerotignum sp. KCTC 15736.</title>
        <authorList>
            <person name="Choi S.H."/>
            <person name="Kim J.S."/>
            <person name="Kang S.W."/>
            <person name="Lee J.S."/>
            <person name="Park S.H."/>
        </authorList>
    </citation>
    <scope>NUCLEOTIDE SEQUENCE [LARGE SCALE GENOMIC DNA]</scope>
    <source>
        <strain evidence="12 13">KCTC 15736</strain>
    </source>
</reference>
<dbReference type="GO" id="GO:0006508">
    <property type="term" value="P:proteolysis"/>
    <property type="evidence" value="ECO:0007669"/>
    <property type="project" value="UniProtKB-KW"/>
</dbReference>
<evidence type="ECO:0000313" key="12">
    <source>
        <dbReference type="EMBL" id="GCB28407.1"/>
    </source>
</evidence>
<evidence type="ECO:0000256" key="8">
    <source>
        <dbReference type="ARBA" id="ARBA00023136"/>
    </source>
</evidence>
<keyword evidence="2 9" id="KW-1003">Cell membrane</keyword>
<keyword evidence="6 9" id="KW-0378">Hydrolase</keyword>
<dbReference type="AlphaFoldDB" id="A0A401LA03"/>
<feature type="transmembrane region" description="Helical" evidence="9">
    <location>
        <begin position="58"/>
        <end position="75"/>
    </location>
</feature>
<dbReference type="Proteomes" id="UP000287361">
    <property type="component" value="Unassembled WGS sequence"/>
</dbReference>
<evidence type="ECO:0000256" key="4">
    <source>
        <dbReference type="ARBA" id="ARBA00022692"/>
    </source>
</evidence>
<keyword evidence="4 9" id="KW-0812">Transmembrane</keyword>
<evidence type="ECO:0000256" key="7">
    <source>
        <dbReference type="ARBA" id="ARBA00022989"/>
    </source>
</evidence>
<keyword evidence="8 9" id="KW-0472">Membrane</keyword>
<feature type="transmembrane region" description="Helical" evidence="9">
    <location>
        <begin position="87"/>
        <end position="103"/>
    </location>
</feature>
<dbReference type="PANTHER" id="PTHR33695:SF1">
    <property type="entry name" value="LIPOPROTEIN SIGNAL PEPTIDASE"/>
    <property type="match status" value="1"/>
</dbReference>
<sequence>MIPILITILLILLDQGTKLWALGSLKPIHSMTVVDGFLDLTFVENRGVAFGMLSGQRWLILVLTGVIAGALIYFYRTLPKKKAYLPLRAALLLVLSGAVGNIIDRVCRGYVVDFFEFTFFDWPVFNVADIYVVAGVILMVLLIVFVLKDEDLDLKKKKDE</sequence>
<comment type="caution">
    <text evidence="12">The sequence shown here is derived from an EMBL/GenBank/DDBJ whole genome shotgun (WGS) entry which is preliminary data.</text>
</comment>
<dbReference type="RefSeq" id="WP_016407686.1">
    <property type="nucleotide sequence ID" value="NZ_DAVZTY010000003.1"/>
</dbReference>
<dbReference type="PANTHER" id="PTHR33695">
    <property type="entry name" value="LIPOPROTEIN SIGNAL PEPTIDASE"/>
    <property type="match status" value="1"/>
</dbReference>
<keyword evidence="7 9" id="KW-1133">Transmembrane helix</keyword>
<keyword evidence="5 9" id="KW-0064">Aspartyl protease</keyword>
<evidence type="ECO:0000256" key="3">
    <source>
        <dbReference type="ARBA" id="ARBA00022670"/>
    </source>
</evidence>
<evidence type="ECO:0000256" key="2">
    <source>
        <dbReference type="ARBA" id="ARBA00022475"/>
    </source>
</evidence>
<protein>
    <recommendedName>
        <fullName evidence="9">Lipoprotein signal peptidase</fullName>
        <ecNumber evidence="9">3.4.23.36</ecNumber>
    </recommendedName>
    <alternativeName>
        <fullName evidence="9">Prolipoprotein signal peptidase</fullName>
    </alternativeName>
    <alternativeName>
        <fullName evidence="9">Signal peptidase II</fullName>
        <shortName evidence="9">SPase II</shortName>
    </alternativeName>
</protein>
<comment type="similarity">
    <text evidence="1 9 11">Belongs to the peptidase A8 family.</text>
</comment>
<evidence type="ECO:0000256" key="11">
    <source>
        <dbReference type="RuleBase" id="RU004181"/>
    </source>
</evidence>
<dbReference type="EC" id="3.4.23.36" evidence="9"/>
<dbReference type="Pfam" id="PF01252">
    <property type="entry name" value="Peptidase_A8"/>
    <property type="match status" value="1"/>
</dbReference>
<keyword evidence="13" id="KW-1185">Reference proteome</keyword>